<reference evidence="6 7" key="1">
    <citation type="journal article" date="2018" name="J. Biol. Chem.">
        <title>Discovery of the actinoplanic acid pathway in Streptomyces rapamycinicus reveals a genetically conserved synergism with rapamycin.</title>
        <authorList>
            <person name="Mrak P."/>
            <person name="Krastel P."/>
            <person name="Pivk Lukancic P."/>
            <person name="Tao J."/>
            <person name="Pistorius D."/>
            <person name="Moore C.M."/>
        </authorList>
    </citation>
    <scope>NUCLEOTIDE SEQUENCE [LARGE SCALE GENOMIC DNA]</scope>
    <source>
        <strain evidence="6 7">NRRL 5491</strain>
    </source>
</reference>
<evidence type="ECO:0000256" key="1">
    <source>
        <dbReference type="ARBA" id="ARBA00023015"/>
    </source>
</evidence>
<accession>A0A3L8QY16</accession>
<dbReference type="SUPFAM" id="SSF55781">
    <property type="entry name" value="GAF domain-like"/>
    <property type="match status" value="1"/>
</dbReference>
<comment type="caution">
    <text evidence="6">The sequence shown here is derived from an EMBL/GenBank/DDBJ whole genome shotgun (WGS) entry which is preliminary data.</text>
</comment>
<dbReference type="PROSITE" id="PS51077">
    <property type="entry name" value="HTH_ICLR"/>
    <property type="match status" value="1"/>
</dbReference>
<dbReference type="Pfam" id="PF01614">
    <property type="entry name" value="IclR_C"/>
    <property type="match status" value="1"/>
</dbReference>
<dbReference type="InterPro" id="IPR036388">
    <property type="entry name" value="WH-like_DNA-bd_sf"/>
</dbReference>
<dbReference type="Proteomes" id="UP000281594">
    <property type="component" value="Unassembled WGS sequence"/>
</dbReference>
<dbReference type="PROSITE" id="PS51078">
    <property type="entry name" value="ICLR_ED"/>
    <property type="match status" value="1"/>
</dbReference>
<dbReference type="STRING" id="1343740.M271_48845"/>
<keyword evidence="3" id="KW-0804">Transcription</keyword>
<dbReference type="InterPro" id="IPR036390">
    <property type="entry name" value="WH_DNA-bd_sf"/>
</dbReference>
<evidence type="ECO:0000259" key="4">
    <source>
        <dbReference type="PROSITE" id="PS51077"/>
    </source>
</evidence>
<name>A0A3L8QY16_STRRN</name>
<dbReference type="InterPro" id="IPR029016">
    <property type="entry name" value="GAF-like_dom_sf"/>
</dbReference>
<sequence length="278" mass="29461">MTVCCCGNNKWKVAGMDSAAERVAALLLAFGRRGTTGDHSVSDLARAVGRERSQVSRMLQALGRGGLVEQDSHTKRYRLSWNMLVLAAGAGDGSLLRAARPVLRALVARTGEVALLSVQRGNRSLTVLREESNQSLRAGGWVGRSSPLHCTASGRALLFDTDDDLVAELVAADLTTPMSGLSAPRTIEDVLERLRIERDRGYSMASEEVEIGLTSVGVPVRTPAGELVGVINVSGPTSRMINRLDDAARRLRTAATAIEGTLGRIPPAQTALPAPDGA</sequence>
<keyword evidence="2" id="KW-0238">DNA-binding</keyword>
<dbReference type="InterPro" id="IPR005471">
    <property type="entry name" value="Tscrpt_reg_IclR_N"/>
</dbReference>
<evidence type="ECO:0000259" key="5">
    <source>
        <dbReference type="PROSITE" id="PS51078"/>
    </source>
</evidence>
<keyword evidence="1" id="KW-0805">Transcription regulation</keyword>
<gene>
    <name evidence="6" type="ORF">D3C57_145940</name>
</gene>
<dbReference type="InterPro" id="IPR050707">
    <property type="entry name" value="HTH_MetabolicPath_Reg"/>
</dbReference>
<proteinExistence type="predicted"/>
<dbReference type="AlphaFoldDB" id="A0A3L8QY16"/>
<dbReference type="GO" id="GO:0003700">
    <property type="term" value="F:DNA-binding transcription factor activity"/>
    <property type="evidence" value="ECO:0007669"/>
    <property type="project" value="TreeGrafter"/>
</dbReference>
<dbReference type="EMBL" id="QYCY01000004">
    <property type="protein sequence ID" value="RLV72033.1"/>
    <property type="molecule type" value="Genomic_DNA"/>
</dbReference>
<organism evidence="6 7">
    <name type="scientific">Streptomyces rapamycinicus (strain ATCC 29253 / DSM 41530 / NRRL 5491 / AYB-994)</name>
    <name type="common">Streptomyces hygroscopicus (strain ATCC 29253)</name>
    <dbReference type="NCBI Taxonomy" id="1343740"/>
    <lineage>
        <taxon>Bacteria</taxon>
        <taxon>Bacillati</taxon>
        <taxon>Actinomycetota</taxon>
        <taxon>Actinomycetes</taxon>
        <taxon>Kitasatosporales</taxon>
        <taxon>Streptomycetaceae</taxon>
        <taxon>Streptomyces</taxon>
        <taxon>Streptomyces violaceusniger group</taxon>
    </lineage>
</organism>
<dbReference type="SUPFAM" id="SSF46785">
    <property type="entry name" value="Winged helix' DNA-binding domain"/>
    <property type="match status" value="1"/>
</dbReference>
<evidence type="ECO:0000256" key="3">
    <source>
        <dbReference type="ARBA" id="ARBA00023163"/>
    </source>
</evidence>
<dbReference type="InterPro" id="IPR014757">
    <property type="entry name" value="Tscrpt_reg_IclR_C"/>
</dbReference>
<dbReference type="GO" id="GO:0003677">
    <property type="term" value="F:DNA binding"/>
    <property type="evidence" value="ECO:0007669"/>
    <property type="project" value="UniProtKB-KW"/>
</dbReference>
<dbReference type="Pfam" id="PF09339">
    <property type="entry name" value="HTH_IclR"/>
    <property type="match status" value="1"/>
</dbReference>
<feature type="domain" description="IclR-ED" evidence="5">
    <location>
        <begin position="82"/>
        <end position="264"/>
    </location>
</feature>
<dbReference type="GO" id="GO:0045892">
    <property type="term" value="P:negative regulation of DNA-templated transcription"/>
    <property type="evidence" value="ECO:0007669"/>
    <property type="project" value="TreeGrafter"/>
</dbReference>
<feature type="domain" description="HTH iclR-type" evidence="4">
    <location>
        <begin position="17"/>
        <end position="81"/>
    </location>
</feature>
<evidence type="ECO:0000256" key="2">
    <source>
        <dbReference type="ARBA" id="ARBA00023125"/>
    </source>
</evidence>
<dbReference type="Gene3D" id="3.30.450.40">
    <property type="match status" value="1"/>
</dbReference>
<dbReference type="PANTHER" id="PTHR30136">
    <property type="entry name" value="HELIX-TURN-HELIX TRANSCRIPTIONAL REGULATOR, ICLR FAMILY"/>
    <property type="match status" value="1"/>
</dbReference>
<evidence type="ECO:0000313" key="6">
    <source>
        <dbReference type="EMBL" id="RLV72033.1"/>
    </source>
</evidence>
<dbReference type="Gene3D" id="1.10.10.10">
    <property type="entry name" value="Winged helix-like DNA-binding domain superfamily/Winged helix DNA-binding domain"/>
    <property type="match status" value="1"/>
</dbReference>
<evidence type="ECO:0000313" key="7">
    <source>
        <dbReference type="Proteomes" id="UP000281594"/>
    </source>
</evidence>
<evidence type="ECO:0008006" key="8">
    <source>
        <dbReference type="Google" id="ProtNLM"/>
    </source>
</evidence>
<dbReference type="PANTHER" id="PTHR30136:SF35">
    <property type="entry name" value="HTH-TYPE TRANSCRIPTIONAL REGULATOR RV1719"/>
    <property type="match status" value="1"/>
</dbReference>
<protein>
    <recommendedName>
        <fullName evidence="8">IclR family transcriptional regulator</fullName>
    </recommendedName>
</protein>
<dbReference type="SMART" id="SM00346">
    <property type="entry name" value="HTH_ICLR"/>
    <property type="match status" value="1"/>
</dbReference>